<protein>
    <submittedName>
        <fullName evidence="5">Uncharacterized protein</fullName>
    </submittedName>
</protein>
<dbReference type="InterPro" id="IPR008258">
    <property type="entry name" value="Transglycosylase_SLT_dom_1"/>
</dbReference>
<dbReference type="Pfam" id="PF01464">
    <property type="entry name" value="SLT"/>
    <property type="match status" value="1"/>
</dbReference>
<dbReference type="InterPro" id="IPR023346">
    <property type="entry name" value="Lysozyme-like_dom_sf"/>
</dbReference>
<dbReference type="Pfam" id="PF05257">
    <property type="entry name" value="CHAP"/>
    <property type="match status" value="1"/>
</dbReference>
<dbReference type="InterPro" id="IPR007921">
    <property type="entry name" value="CHAP_dom"/>
</dbReference>
<dbReference type="SUPFAM" id="SSF54001">
    <property type="entry name" value="Cysteine proteinases"/>
    <property type="match status" value="1"/>
</dbReference>
<feature type="domain" description="Transglycosylase SLT" evidence="2">
    <location>
        <begin position="215"/>
        <end position="300"/>
    </location>
</feature>
<feature type="compositionally biased region" description="Low complexity" evidence="1">
    <location>
        <begin position="138"/>
        <end position="159"/>
    </location>
</feature>
<dbReference type="InterPro" id="IPR009590">
    <property type="entry name" value="Gp5_OB_N"/>
</dbReference>
<dbReference type="CDD" id="cd00254">
    <property type="entry name" value="LT-like"/>
    <property type="match status" value="1"/>
</dbReference>
<dbReference type="Pfam" id="PF06714">
    <property type="entry name" value="Gp5_OB"/>
    <property type="match status" value="1"/>
</dbReference>
<dbReference type="Gene3D" id="3.10.450.190">
    <property type="match status" value="1"/>
</dbReference>
<dbReference type="Gene3D" id="2.40.50.260">
    <property type="entry name" value="Nucleic acid-binding protein domain"/>
    <property type="match status" value="1"/>
</dbReference>
<evidence type="ECO:0000259" key="3">
    <source>
        <dbReference type="Pfam" id="PF05257"/>
    </source>
</evidence>
<dbReference type="InterPro" id="IPR013423">
    <property type="entry name" value="CHP02594"/>
</dbReference>
<organism evidence="5">
    <name type="scientific">Pseudomonas phage Cygsa01</name>
    <dbReference type="NCBI Taxonomy" id="3138529"/>
    <lineage>
        <taxon>Viruses</taxon>
    </lineage>
</organism>
<evidence type="ECO:0000259" key="2">
    <source>
        <dbReference type="Pfam" id="PF01464"/>
    </source>
</evidence>
<evidence type="ECO:0000313" key="5">
    <source>
        <dbReference type="EMBL" id="XAI71262.1"/>
    </source>
</evidence>
<sequence length="1129" mass="120267">MIDNVSIFFGRVEDVDDPLQLGRIRVRVFGAHTSNTSLIPTDSLPWSHVSTDVQDSGILGLGWSPTGVVKNATVWGFYLDPETKLEPFVVGAYHGLDDATGTHDVNPLARGVVSAIMQANKAQFANTAIGVRASNNTSSADPGQSQGGSSPTGAPDPILAAKNDISAADAANLATVKLTDAQVAILKQVCGSDTQKYNFMVNVLCIENRGNPAPKNAVSPKGASGPFQMMPATAKAVGLQGVGTPNDERGDFGASARGVSVLYDDVNKRYGGNRPAMYADYNGGPTFGKAVQAGQYIQNTENRKYVAMAMYLEGKETGATAPAAPTTPEADSKYDPEKWMSVAQGEIGMKEYSGTSNNNPRILEYHAATSLNASNDETPWCSAFACWVFKQAGIQGTRSALARSWINWGYSLQGPKFGAIVVVSRGNNPAQGHVGFVSRFDADTVWILGGNQRDSVNVSAFKRSSVIAYRWPSEVDEQTVADEAAANPTWSQPVGGATPPEASTGAATVGQGPYPWNRVYQSRAGHVFEIDDTPGNARLNWYHMSGTFREILNEGSITDKSVQDRYTITTFNAYELVGKNLSLTVNGTAYYRYKGDAVFHSDSKLFLEGGSRIQMNSPLVAFSEQIAAPMASFGQLDVTAVIEGTCKNALWAAQAGSLGGAAQAVINKNIVTAMEASVKAAQEASTSKYTTSFGPTPPSALTAREGDIWVPTGVAGTQQGQQIFKDGKWVPDNESKVRIVPTSTGDVGQTVYYIPDSDKPVTVVVGNTEPILTEAEKAETGHMWVNAVTGAVKQWAPIALTWAAIGLSAKVYSDDTNNVGGQPAGVVASKAIEGYEKAVQALAALAQAGAAMDGQVNSFYQPAEPTPDQNPGFGDYWYDTDDSMKMYVYALKEDNTPYWKRDESEVGVLLKNLTGLQSGKSTTYFQTEDPTSNTNVRVVAGDIWFHPTQLLLRRWDGSQWVLVKSSGDSIEGGTISNTSIATNKNETQERLVIDSATNSSTYYAENDAGVITPLARTGNTEDPSINSVQKLGSTTSSLKALELESSGTALTVKGGSQFDGPVVMSDVLQTTKPVRVGSVVVGGPVPIPAAASFPFHMMTFRTTAAVPAVIVCYSDGVNWRKVKDDTIYA</sequence>
<dbReference type="NCBIfam" id="TIGR02594">
    <property type="entry name" value="TIGR02594 family protein"/>
    <property type="match status" value="1"/>
</dbReference>
<proteinExistence type="predicted"/>
<feature type="region of interest" description="Disordered" evidence="1">
    <location>
        <begin position="487"/>
        <end position="510"/>
    </location>
</feature>
<dbReference type="EMBL" id="PP179332">
    <property type="protein sequence ID" value="XAI71262.1"/>
    <property type="molecule type" value="Genomic_DNA"/>
</dbReference>
<dbReference type="Gene3D" id="1.10.530.10">
    <property type="match status" value="1"/>
</dbReference>
<feature type="region of interest" description="Disordered" evidence="1">
    <location>
        <begin position="133"/>
        <end position="159"/>
    </location>
</feature>
<dbReference type="SUPFAM" id="SSF53955">
    <property type="entry name" value="Lysozyme-like"/>
    <property type="match status" value="1"/>
</dbReference>
<gene>
    <name evidence="5" type="ORF">Cygsa01_00216</name>
</gene>
<evidence type="ECO:0000259" key="4">
    <source>
        <dbReference type="Pfam" id="PF06714"/>
    </source>
</evidence>
<reference evidence="5" key="1">
    <citation type="journal article" date="2024" name="J. Gen. Virol.">
        <title>Novel phages of Pseudomonas syringae unveil numerous potential auxiliary metabolic genes.</title>
        <authorList>
            <person name="Feltin C."/>
            <person name="Garneau J.R."/>
            <person name="Morris C.E."/>
            <person name="Berard A."/>
            <person name="Torres-Barcelo C."/>
        </authorList>
    </citation>
    <scope>NUCLEOTIDE SEQUENCE</scope>
</reference>
<dbReference type="SUPFAM" id="SSF69349">
    <property type="entry name" value="Phage fibre proteins"/>
    <property type="match status" value="1"/>
</dbReference>
<feature type="domain" description="Protein Gp5 N-terminal OB-fold" evidence="4">
    <location>
        <begin position="34"/>
        <end position="97"/>
    </location>
</feature>
<evidence type="ECO:0000256" key="1">
    <source>
        <dbReference type="SAM" id="MobiDB-lite"/>
    </source>
</evidence>
<dbReference type="SUPFAM" id="SSF69255">
    <property type="entry name" value="gp5 N-terminal domain-like"/>
    <property type="match status" value="1"/>
</dbReference>
<accession>A0AAU6W510</accession>
<name>A0AAU6W510_9VIRU</name>
<feature type="domain" description="Peptidase C51" evidence="3">
    <location>
        <begin position="375"/>
        <end position="451"/>
    </location>
</feature>
<dbReference type="InterPro" id="IPR038765">
    <property type="entry name" value="Papain-like_cys_pep_sf"/>
</dbReference>